<evidence type="ECO:0000313" key="1">
    <source>
        <dbReference type="EMBL" id="RBA08993.1"/>
    </source>
</evidence>
<proteinExistence type="predicted"/>
<dbReference type="Proteomes" id="UP000251714">
    <property type="component" value="Unassembled WGS sequence"/>
</dbReference>
<sequence>MATTTPQPHPNLIIHVAEKTNSNSPAADIWRALDAAVSAIFPNQLFTISVYDEATGTTCRLYTTRNDVQLLGARKRVTQSAWSKQVLQDGKQFYGQSIEDIKKSFFEWEFLSTIGCESVLNTPVRNNATGAIVGTLNILGEPHAFDESPAKLAVVLGQLVSGTIESCREDIVSIPFGGKVETVQAHYMAFDAVCKGGIGVPMVYEMILE</sequence>
<accession>A0A365MKA6</accession>
<gene>
    <name evidence="1" type="ORF">FPRO05_07273</name>
</gene>
<evidence type="ECO:0000313" key="2">
    <source>
        <dbReference type="Proteomes" id="UP000251714"/>
    </source>
</evidence>
<evidence type="ECO:0008006" key="3">
    <source>
        <dbReference type="Google" id="ProtNLM"/>
    </source>
</evidence>
<protein>
    <recommendedName>
        <fullName evidence="3">GAF domain-containing protein</fullName>
    </recommendedName>
</protein>
<dbReference type="EMBL" id="PKMI01000094">
    <property type="protein sequence ID" value="RBA08993.1"/>
    <property type="molecule type" value="Genomic_DNA"/>
</dbReference>
<dbReference type="AlphaFoldDB" id="A0A365MKA6"/>
<comment type="caution">
    <text evidence="1">The sequence shown here is derived from an EMBL/GenBank/DDBJ whole genome shotgun (WGS) entry which is preliminary data.</text>
</comment>
<name>A0A365MKA6_GIBIN</name>
<dbReference type="SUPFAM" id="SSF55781">
    <property type="entry name" value="GAF domain-like"/>
    <property type="match status" value="1"/>
</dbReference>
<reference evidence="1 2" key="1">
    <citation type="submission" date="2017-12" db="EMBL/GenBank/DDBJ databases">
        <title>Genome sequence of the mycotoxigenic crop pathogen Fusarium proliferatum, strain ITEM 2341 from Date Palm.</title>
        <authorList>
            <person name="Almiman B.F."/>
            <person name="Shittu T.A."/>
            <person name="Muthumeenakshi S."/>
            <person name="Baroncelli R."/>
            <person name="Sreenivasaprasada S."/>
        </authorList>
    </citation>
    <scope>NUCLEOTIDE SEQUENCE [LARGE SCALE GENOMIC DNA]</scope>
    <source>
        <strain evidence="1 2">ITEM 2341</strain>
    </source>
</reference>
<organism evidence="1 2">
    <name type="scientific">Gibberella intermedia</name>
    <name type="common">Bulb rot disease fungus</name>
    <name type="synonym">Fusarium proliferatum</name>
    <dbReference type="NCBI Taxonomy" id="948311"/>
    <lineage>
        <taxon>Eukaryota</taxon>
        <taxon>Fungi</taxon>
        <taxon>Dikarya</taxon>
        <taxon>Ascomycota</taxon>
        <taxon>Pezizomycotina</taxon>
        <taxon>Sordariomycetes</taxon>
        <taxon>Hypocreomycetidae</taxon>
        <taxon>Hypocreales</taxon>
        <taxon>Nectriaceae</taxon>
        <taxon>Fusarium</taxon>
        <taxon>Fusarium fujikuroi species complex</taxon>
    </lineage>
</organism>